<evidence type="ECO:0000313" key="3">
    <source>
        <dbReference type="Proteomes" id="UP000297245"/>
    </source>
</evidence>
<dbReference type="Proteomes" id="UP000297245">
    <property type="component" value="Unassembled WGS sequence"/>
</dbReference>
<dbReference type="AlphaFoldDB" id="A0A4S8MF74"/>
<dbReference type="Pfam" id="PF24483">
    <property type="entry name" value="DUF7582"/>
    <property type="match status" value="1"/>
</dbReference>
<keyword evidence="3" id="KW-1185">Reference proteome</keyword>
<gene>
    <name evidence="2" type="ORF">K435DRAFT_776118</name>
</gene>
<accession>A0A4S8MF74</accession>
<evidence type="ECO:0000313" key="2">
    <source>
        <dbReference type="EMBL" id="THV01283.1"/>
    </source>
</evidence>
<dbReference type="OrthoDB" id="3348320at2759"/>
<dbReference type="InterPro" id="IPR056004">
    <property type="entry name" value="DUF7582"/>
</dbReference>
<evidence type="ECO:0000259" key="1">
    <source>
        <dbReference type="Pfam" id="PF24483"/>
    </source>
</evidence>
<dbReference type="EMBL" id="ML179092">
    <property type="protein sequence ID" value="THV01283.1"/>
    <property type="molecule type" value="Genomic_DNA"/>
</dbReference>
<name>A0A4S8MF74_DENBC</name>
<sequence length="229" mass="24957">MGNCLSADDPLSLRDLVVQPGAPPEQQLTADVITKGLNAVASALNAKKLNLSIIAVGGAVNTLLLHTRQSTGDVDFFYRTKTKNEDVTQVITAADAARKTLQLDDHWLNNHTALFIQEGTIQLLYDEAVQQNEKVFTAPGLTVYAAPWRYALLTKLDRLSKTGARPYDMSDAVGYLERLITKRGGTAVKKSELTTWAGEFKFTVPTDDLMNSLGAEYKKKTGKDGVVNG</sequence>
<protein>
    <recommendedName>
        <fullName evidence="1">DUF7582 domain-containing protein</fullName>
    </recommendedName>
</protein>
<proteinExistence type="predicted"/>
<feature type="domain" description="DUF7582" evidence="1">
    <location>
        <begin position="28"/>
        <end position="221"/>
    </location>
</feature>
<organism evidence="2 3">
    <name type="scientific">Dendrothele bispora (strain CBS 962.96)</name>
    <dbReference type="NCBI Taxonomy" id="1314807"/>
    <lineage>
        <taxon>Eukaryota</taxon>
        <taxon>Fungi</taxon>
        <taxon>Dikarya</taxon>
        <taxon>Basidiomycota</taxon>
        <taxon>Agaricomycotina</taxon>
        <taxon>Agaricomycetes</taxon>
        <taxon>Agaricomycetidae</taxon>
        <taxon>Agaricales</taxon>
        <taxon>Agaricales incertae sedis</taxon>
        <taxon>Dendrothele</taxon>
    </lineage>
</organism>
<reference evidence="2 3" key="1">
    <citation type="journal article" date="2019" name="Nat. Ecol. Evol.">
        <title>Megaphylogeny resolves global patterns of mushroom evolution.</title>
        <authorList>
            <person name="Varga T."/>
            <person name="Krizsan K."/>
            <person name="Foldi C."/>
            <person name="Dima B."/>
            <person name="Sanchez-Garcia M."/>
            <person name="Sanchez-Ramirez S."/>
            <person name="Szollosi G.J."/>
            <person name="Szarkandi J.G."/>
            <person name="Papp V."/>
            <person name="Albert L."/>
            <person name="Andreopoulos W."/>
            <person name="Angelini C."/>
            <person name="Antonin V."/>
            <person name="Barry K.W."/>
            <person name="Bougher N.L."/>
            <person name="Buchanan P."/>
            <person name="Buyck B."/>
            <person name="Bense V."/>
            <person name="Catcheside P."/>
            <person name="Chovatia M."/>
            <person name="Cooper J."/>
            <person name="Damon W."/>
            <person name="Desjardin D."/>
            <person name="Finy P."/>
            <person name="Geml J."/>
            <person name="Haridas S."/>
            <person name="Hughes K."/>
            <person name="Justo A."/>
            <person name="Karasinski D."/>
            <person name="Kautmanova I."/>
            <person name="Kiss B."/>
            <person name="Kocsube S."/>
            <person name="Kotiranta H."/>
            <person name="LaButti K.M."/>
            <person name="Lechner B.E."/>
            <person name="Liimatainen K."/>
            <person name="Lipzen A."/>
            <person name="Lukacs Z."/>
            <person name="Mihaltcheva S."/>
            <person name="Morgado L.N."/>
            <person name="Niskanen T."/>
            <person name="Noordeloos M.E."/>
            <person name="Ohm R.A."/>
            <person name="Ortiz-Santana B."/>
            <person name="Ovrebo C."/>
            <person name="Racz N."/>
            <person name="Riley R."/>
            <person name="Savchenko A."/>
            <person name="Shiryaev A."/>
            <person name="Soop K."/>
            <person name="Spirin V."/>
            <person name="Szebenyi C."/>
            <person name="Tomsovsky M."/>
            <person name="Tulloss R.E."/>
            <person name="Uehling J."/>
            <person name="Grigoriev I.V."/>
            <person name="Vagvolgyi C."/>
            <person name="Papp T."/>
            <person name="Martin F.M."/>
            <person name="Miettinen O."/>
            <person name="Hibbett D.S."/>
            <person name="Nagy L.G."/>
        </authorList>
    </citation>
    <scope>NUCLEOTIDE SEQUENCE [LARGE SCALE GENOMIC DNA]</scope>
    <source>
        <strain evidence="2 3">CBS 962.96</strain>
    </source>
</reference>